<proteinExistence type="predicted"/>
<reference evidence="2" key="1">
    <citation type="journal article" date="2020" name="Nature">
        <title>Giant virus diversity and host interactions through global metagenomics.</title>
        <authorList>
            <person name="Schulz F."/>
            <person name="Roux S."/>
            <person name="Paez-Espino D."/>
            <person name="Jungbluth S."/>
            <person name="Walsh D.A."/>
            <person name="Denef V.J."/>
            <person name="McMahon K.D."/>
            <person name="Konstantinidis K.T."/>
            <person name="Eloe-Fadrosh E.A."/>
            <person name="Kyrpides N.C."/>
            <person name="Woyke T."/>
        </authorList>
    </citation>
    <scope>NUCLEOTIDE SEQUENCE</scope>
    <source>
        <strain evidence="2">GVMAG-S-1024976-23</strain>
    </source>
</reference>
<organism evidence="2">
    <name type="scientific">viral metagenome</name>
    <dbReference type="NCBI Taxonomy" id="1070528"/>
    <lineage>
        <taxon>unclassified sequences</taxon>
        <taxon>metagenomes</taxon>
        <taxon>organismal metagenomes</taxon>
    </lineage>
</organism>
<accession>A0A6C0AFS9</accession>
<feature type="region of interest" description="Disordered" evidence="1">
    <location>
        <begin position="48"/>
        <end position="72"/>
    </location>
</feature>
<evidence type="ECO:0000313" key="2">
    <source>
        <dbReference type="EMBL" id="QHS78562.1"/>
    </source>
</evidence>
<sequence>MSFNRLNYDMCQYKQSIYESAGPGSYMLATPSTSCDYCYPKPPTVRLQKGGDSINRNKPLVDTDGELNNRHRHASKCPENRLFSDMKIPKTAAKIRPSLRELKEPNYAKFEESFTNFEDNGQGLTHWDDCFNHTIESRHVDPASNLRGTGFDRWEYLCFNPQDKATIPFDYNVSNRLLVKDNHRPCIPKPIDPKSGSPPASGNPLCEKTIPVCSVPTTPNSLPCKKHPYYSS</sequence>
<protein>
    <submittedName>
        <fullName evidence="2">Uncharacterized protein</fullName>
    </submittedName>
</protein>
<evidence type="ECO:0000256" key="1">
    <source>
        <dbReference type="SAM" id="MobiDB-lite"/>
    </source>
</evidence>
<dbReference type="AlphaFoldDB" id="A0A6C0AFS9"/>
<dbReference type="EMBL" id="MN740601">
    <property type="protein sequence ID" value="QHS78562.1"/>
    <property type="molecule type" value="Genomic_DNA"/>
</dbReference>
<name>A0A6C0AFS9_9ZZZZ</name>